<dbReference type="KEGG" id="poc:NCTC13071_00069"/>
<feature type="signal peptide" evidence="7">
    <location>
        <begin position="1"/>
        <end position="21"/>
    </location>
</feature>
<keyword evidence="4 5" id="KW-0413">Isomerase</keyword>
<dbReference type="PROSITE" id="PS51257">
    <property type="entry name" value="PROKAR_LIPOPROTEIN"/>
    <property type="match status" value="1"/>
</dbReference>
<accession>A0A448L2E0</accession>
<proteinExistence type="inferred from homology"/>
<sequence length="215" mass="24546">MKKDILYILMLMMTAVGLSSCNEDNNTPDEYPDWKARNEEYFNKIYKEAVSDAKTNPNVKVIRNWSLPETHNKPEDFIVVKVLKKGTGTQLPLYTDTAYIHYQGRLIPSTSYPKGMIFDQTWITEEFNPNTNTPKKFAVSGVVSGFTTALQYMRAGDRWMIYIPYQLGYGAKNNNKIPAYSTLVFDVTLAGSYHAGRTSKETKAKAHDIQYLNQN</sequence>
<gene>
    <name evidence="9" type="primary">fklB_1</name>
    <name evidence="9" type="ORF">NCTC13071_00069</name>
</gene>
<dbReference type="AlphaFoldDB" id="A0A448L2E0"/>
<evidence type="ECO:0000256" key="4">
    <source>
        <dbReference type="ARBA" id="ARBA00023235"/>
    </source>
</evidence>
<name>A0A448L2E0_9BACT</name>
<keyword evidence="7" id="KW-0732">Signal</keyword>
<dbReference type="PANTHER" id="PTHR43811">
    <property type="entry name" value="FKBP-TYPE PEPTIDYL-PROLYL CIS-TRANS ISOMERASE FKPA"/>
    <property type="match status" value="1"/>
</dbReference>
<dbReference type="Pfam" id="PF00254">
    <property type="entry name" value="FKBP_C"/>
    <property type="match status" value="1"/>
</dbReference>
<dbReference type="SUPFAM" id="SSF54534">
    <property type="entry name" value="FKBP-like"/>
    <property type="match status" value="1"/>
</dbReference>
<evidence type="ECO:0000256" key="6">
    <source>
        <dbReference type="RuleBase" id="RU003915"/>
    </source>
</evidence>
<dbReference type="Gene3D" id="3.10.50.40">
    <property type="match status" value="1"/>
</dbReference>
<evidence type="ECO:0000256" key="7">
    <source>
        <dbReference type="SAM" id="SignalP"/>
    </source>
</evidence>
<keyword evidence="3 5" id="KW-0697">Rotamase</keyword>
<comment type="catalytic activity">
    <reaction evidence="1 5 6">
        <text>[protein]-peptidylproline (omega=180) = [protein]-peptidylproline (omega=0)</text>
        <dbReference type="Rhea" id="RHEA:16237"/>
        <dbReference type="Rhea" id="RHEA-COMP:10747"/>
        <dbReference type="Rhea" id="RHEA-COMP:10748"/>
        <dbReference type="ChEBI" id="CHEBI:83833"/>
        <dbReference type="ChEBI" id="CHEBI:83834"/>
        <dbReference type="EC" id="5.2.1.8"/>
    </reaction>
</comment>
<dbReference type="InterPro" id="IPR001179">
    <property type="entry name" value="PPIase_FKBP_dom"/>
</dbReference>
<dbReference type="EMBL" id="LR134384">
    <property type="protein sequence ID" value="VEH14102.1"/>
    <property type="molecule type" value="Genomic_DNA"/>
</dbReference>
<evidence type="ECO:0000256" key="5">
    <source>
        <dbReference type="PROSITE-ProRule" id="PRU00277"/>
    </source>
</evidence>
<dbReference type="Proteomes" id="UP000274578">
    <property type="component" value="Chromosome 1"/>
</dbReference>
<dbReference type="EC" id="5.2.1.8" evidence="6"/>
<reference evidence="9 10" key="1">
    <citation type="submission" date="2018-12" db="EMBL/GenBank/DDBJ databases">
        <authorList>
            <consortium name="Pathogen Informatics"/>
        </authorList>
    </citation>
    <scope>NUCLEOTIDE SEQUENCE [LARGE SCALE GENOMIC DNA]</scope>
    <source>
        <strain evidence="9 10">NCTC13071</strain>
    </source>
</reference>
<protein>
    <recommendedName>
        <fullName evidence="6">Peptidyl-prolyl cis-trans isomerase</fullName>
        <ecNumber evidence="6">5.2.1.8</ecNumber>
    </recommendedName>
</protein>
<feature type="domain" description="PPIase FKBP-type" evidence="8">
    <location>
        <begin position="95"/>
        <end position="193"/>
    </location>
</feature>
<evidence type="ECO:0000256" key="1">
    <source>
        <dbReference type="ARBA" id="ARBA00000971"/>
    </source>
</evidence>
<dbReference type="PANTHER" id="PTHR43811:SF23">
    <property type="entry name" value="FKBP-TYPE 22 KDA PEPTIDYL-PROLYL CIS-TRANS ISOMERASE"/>
    <property type="match status" value="1"/>
</dbReference>
<dbReference type="PROSITE" id="PS50059">
    <property type="entry name" value="FKBP_PPIASE"/>
    <property type="match status" value="1"/>
</dbReference>
<organism evidence="9 10">
    <name type="scientific">Segatella oris</name>
    <dbReference type="NCBI Taxonomy" id="28135"/>
    <lineage>
        <taxon>Bacteria</taxon>
        <taxon>Pseudomonadati</taxon>
        <taxon>Bacteroidota</taxon>
        <taxon>Bacteroidia</taxon>
        <taxon>Bacteroidales</taxon>
        <taxon>Prevotellaceae</taxon>
        <taxon>Segatella</taxon>
    </lineage>
</organism>
<evidence type="ECO:0000259" key="8">
    <source>
        <dbReference type="PROSITE" id="PS50059"/>
    </source>
</evidence>
<dbReference type="InterPro" id="IPR046357">
    <property type="entry name" value="PPIase_dom_sf"/>
</dbReference>
<feature type="chain" id="PRO_5019466605" description="Peptidyl-prolyl cis-trans isomerase" evidence="7">
    <location>
        <begin position="22"/>
        <end position="215"/>
    </location>
</feature>
<evidence type="ECO:0000313" key="9">
    <source>
        <dbReference type="EMBL" id="VEH14102.1"/>
    </source>
</evidence>
<comment type="similarity">
    <text evidence="2 6">Belongs to the FKBP-type PPIase family.</text>
</comment>
<dbReference type="GO" id="GO:0003755">
    <property type="term" value="F:peptidyl-prolyl cis-trans isomerase activity"/>
    <property type="evidence" value="ECO:0007669"/>
    <property type="project" value="UniProtKB-UniRule"/>
</dbReference>
<evidence type="ECO:0000313" key="10">
    <source>
        <dbReference type="Proteomes" id="UP000274578"/>
    </source>
</evidence>
<evidence type="ECO:0000256" key="2">
    <source>
        <dbReference type="ARBA" id="ARBA00006577"/>
    </source>
</evidence>
<evidence type="ECO:0000256" key="3">
    <source>
        <dbReference type="ARBA" id="ARBA00023110"/>
    </source>
</evidence>
<dbReference type="RefSeq" id="WP_018921069.1">
    <property type="nucleotide sequence ID" value="NZ_LR134384.1"/>
</dbReference>
<dbReference type="GeneID" id="85010997"/>